<evidence type="ECO:0000313" key="3">
    <source>
        <dbReference type="Proteomes" id="UP000198775"/>
    </source>
</evidence>
<keyword evidence="3" id="KW-1185">Reference proteome</keyword>
<dbReference type="OrthoDB" id="275233at2157"/>
<protein>
    <submittedName>
        <fullName evidence="2">Uncharacterized protein</fullName>
    </submittedName>
</protein>
<sequence>MTFSDIHREEAPHVGEPEDATVQDLAGIAPPCADCGQREVLPNADRCEECHHTAGESDG</sequence>
<feature type="compositionally biased region" description="Basic and acidic residues" evidence="1">
    <location>
        <begin position="1"/>
        <end position="16"/>
    </location>
</feature>
<feature type="region of interest" description="Disordered" evidence="1">
    <location>
        <begin position="1"/>
        <end position="22"/>
    </location>
</feature>
<evidence type="ECO:0000256" key="1">
    <source>
        <dbReference type="SAM" id="MobiDB-lite"/>
    </source>
</evidence>
<accession>A0A1H8Q2B1</accession>
<proteinExistence type="predicted"/>
<dbReference type="Proteomes" id="UP000198775">
    <property type="component" value="Unassembled WGS sequence"/>
</dbReference>
<evidence type="ECO:0000313" key="2">
    <source>
        <dbReference type="EMBL" id="SEO48216.1"/>
    </source>
</evidence>
<name>A0A1H8Q2B1_9EURY</name>
<gene>
    <name evidence="2" type="ORF">SAMN05216388_101337</name>
</gene>
<dbReference type="AlphaFoldDB" id="A0A1H8Q2B1"/>
<dbReference type="RefSeq" id="WP_092661234.1">
    <property type="nucleotide sequence ID" value="NZ_FOCX01000013.1"/>
</dbReference>
<reference evidence="3" key="1">
    <citation type="submission" date="2016-10" db="EMBL/GenBank/DDBJ databases">
        <authorList>
            <person name="Varghese N."/>
            <person name="Submissions S."/>
        </authorList>
    </citation>
    <scope>NUCLEOTIDE SEQUENCE [LARGE SCALE GENOMIC DNA]</scope>
    <source>
        <strain evidence="3">IBRC-M 10043</strain>
    </source>
</reference>
<organism evidence="2 3">
    <name type="scientific">Halorientalis persicus</name>
    <dbReference type="NCBI Taxonomy" id="1367881"/>
    <lineage>
        <taxon>Archaea</taxon>
        <taxon>Methanobacteriati</taxon>
        <taxon>Methanobacteriota</taxon>
        <taxon>Stenosarchaea group</taxon>
        <taxon>Halobacteria</taxon>
        <taxon>Halobacteriales</taxon>
        <taxon>Haloarculaceae</taxon>
        <taxon>Halorientalis</taxon>
    </lineage>
</organism>
<dbReference type="EMBL" id="FOCX01000013">
    <property type="protein sequence ID" value="SEO48216.1"/>
    <property type="molecule type" value="Genomic_DNA"/>
</dbReference>